<proteinExistence type="predicted"/>
<gene>
    <name evidence="1" type="ORF">ACFQGU_09525</name>
</gene>
<evidence type="ECO:0000313" key="2">
    <source>
        <dbReference type="Proteomes" id="UP001596138"/>
    </source>
</evidence>
<dbReference type="Proteomes" id="UP001596138">
    <property type="component" value="Unassembled WGS sequence"/>
</dbReference>
<name>A0ABW1T1B4_9ACTN</name>
<protein>
    <submittedName>
        <fullName evidence="1">YdeI family protein</fullName>
    </submittedName>
</protein>
<comment type="caution">
    <text evidence="1">The sequence shown here is derived from an EMBL/GenBank/DDBJ whole genome shotgun (WGS) entry which is preliminary data.</text>
</comment>
<evidence type="ECO:0000313" key="1">
    <source>
        <dbReference type="EMBL" id="MFC6238119.1"/>
    </source>
</evidence>
<sequence>MAEEEALSFAIAADFAAWISARSGPDGVWLRVPMKASGHPGIGYAEALQVALAHGWIDGQRKGDDGSGYWLQRFTPRRARSRWSQVNCAHAEKLIAEGRMTPAGLAEVEAAKADGRWAAAYAPQSRAEVPPSLAAAFDATPGAREAFEALDSRNRFAVLHRAASPKTDRGRLAAAERLATMLARGDKPYP</sequence>
<accession>A0ABW1T1B4</accession>
<reference evidence="2" key="1">
    <citation type="journal article" date="2019" name="Int. J. Syst. Evol. Microbiol.">
        <title>The Global Catalogue of Microorganisms (GCM) 10K type strain sequencing project: providing services to taxonomists for standard genome sequencing and annotation.</title>
        <authorList>
            <consortium name="The Broad Institute Genomics Platform"/>
            <consortium name="The Broad Institute Genome Sequencing Center for Infectious Disease"/>
            <person name="Wu L."/>
            <person name="Ma J."/>
        </authorList>
    </citation>
    <scope>NUCLEOTIDE SEQUENCE [LARGE SCALE GENOMIC DNA]</scope>
    <source>
        <strain evidence="2">CGMCC 4.7317</strain>
    </source>
</reference>
<keyword evidence="2" id="KW-1185">Reference proteome</keyword>
<dbReference type="RefSeq" id="WP_386766046.1">
    <property type="nucleotide sequence ID" value="NZ_JBHSTI010000008.1"/>
</dbReference>
<dbReference type="EMBL" id="JBHSTI010000008">
    <property type="protein sequence ID" value="MFC6238119.1"/>
    <property type="molecule type" value="Genomic_DNA"/>
</dbReference>
<organism evidence="1 2">
    <name type="scientific">Longivirga aurantiaca</name>
    <dbReference type="NCBI Taxonomy" id="1837743"/>
    <lineage>
        <taxon>Bacteria</taxon>
        <taxon>Bacillati</taxon>
        <taxon>Actinomycetota</taxon>
        <taxon>Actinomycetes</taxon>
        <taxon>Sporichthyales</taxon>
        <taxon>Sporichthyaceae</taxon>
        <taxon>Longivirga</taxon>
    </lineage>
</organism>
<dbReference type="Pfam" id="PF13376">
    <property type="entry name" value="OmdA"/>
    <property type="match status" value="1"/>
</dbReference>